<protein>
    <submittedName>
        <fullName evidence="1">DUF416 family protein</fullName>
    </submittedName>
</protein>
<proteinExistence type="predicted"/>
<dbReference type="Gene3D" id="1.20.1590.10">
    <property type="entry name" value="YP_001051499.1 domain like"/>
    <property type="match status" value="1"/>
</dbReference>
<dbReference type="InterPro" id="IPR007338">
    <property type="entry name" value="DUF416"/>
</dbReference>
<dbReference type="AlphaFoldDB" id="A0A4R0PHR5"/>
<name>A0A4R0PHR5_9SPHI</name>
<comment type="caution">
    <text evidence="1">The sequence shown here is derived from an EMBL/GenBank/DDBJ whole genome shotgun (WGS) entry which is preliminary data.</text>
</comment>
<sequence>MDSTQFYERLSDQLSLLSKDRLINFGVNICERLLADYVDFYNEFHWGDPEILKKAIQYCKDSVSNTSDEEKVNLLLAELEEVLPDIEEFTDPLGSYALNAGCAVFELLEFLIDPEIDHLLNISSAITDTIDFKLSEQETDLSDEELLNHPEMLKERNYQLELSK</sequence>
<gene>
    <name evidence="1" type="ORF">EZ456_20765</name>
</gene>
<dbReference type="Pfam" id="PF04222">
    <property type="entry name" value="DUF416"/>
    <property type="match status" value="1"/>
</dbReference>
<reference evidence="1 2" key="1">
    <citation type="submission" date="2019-02" db="EMBL/GenBank/DDBJ databases">
        <title>Pedobacter sp. RP-3-21 sp. nov., isolated from Arctic soil.</title>
        <authorList>
            <person name="Dahal R.H."/>
        </authorList>
    </citation>
    <scope>NUCLEOTIDE SEQUENCE [LARGE SCALE GENOMIC DNA]</scope>
    <source>
        <strain evidence="1 2">RP-3-21</strain>
    </source>
</reference>
<dbReference type="OrthoDB" id="9204516at2"/>
<evidence type="ECO:0000313" key="2">
    <source>
        <dbReference type="Proteomes" id="UP000293925"/>
    </source>
</evidence>
<dbReference type="Proteomes" id="UP000293925">
    <property type="component" value="Unassembled WGS sequence"/>
</dbReference>
<dbReference type="InterPro" id="IPR023381">
    <property type="entry name" value="YP001051499.1-like_dom_sf"/>
</dbReference>
<dbReference type="RefSeq" id="WP_131533484.1">
    <property type="nucleotide sequence ID" value="NZ_SJSO01000023.1"/>
</dbReference>
<organism evidence="1 2">
    <name type="scientific">Pedobacter psychrodurus</name>
    <dbReference type="NCBI Taxonomy" id="2530456"/>
    <lineage>
        <taxon>Bacteria</taxon>
        <taxon>Pseudomonadati</taxon>
        <taxon>Bacteroidota</taxon>
        <taxon>Sphingobacteriia</taxon>
        <taxon>Sphingobacteriales</taxon>
        <taxon>Sphingobacteriaceae</taxon>
        <taxon>Pedobacter</taxon>
    </lineage>
</organism>
<dbReference type="EMBL" id="SJSO01000023">
    <property type="protein sequence ID" value="TCD18931.1"/>
    <property type="molecule type" value="Genomic_DNA"/>
</dbReference>
<keyword evidence="2" id="KW-1185">Reference proteome</keyword>
<accession>A0A4R0PHR5</accession>
<evidence type="ECO:0000313" key="1">
    <source>
        <dbReference type="EMBL" id="TCD18931.1"/>
    </source>
</evidence>